<dbReference type="InterPro" id="IPR017441">
    <property type="entry name" value="Protein_kinase_ATP_BS"/>
</dbReference>
<evidence type="ECO:0000256" key="4">
    <source>
        <dbReference type="ARBA" id="ARBA00022777"/>
    </source>
</evidence>
<name>A0A158R0I1_NIPBR</name>
<keyword evidence="5 7" id="KW-0067">ATP-binding</keyword>
<keyword evidence="11" id="KW-1185">Reference proteome</keyword>
<keyword evidence="4" id="KW-0418">Kinase</keyword>
<sequence length="923" mass="103672">MSSLSTILRRKELKKSTGMRYTASYAPAVYGRKARKVSIRPRGQGSSRLRTRRDDQGRAERAEKLTSDICFIGTPILKNVFIDICIYLDSYSSSENHSDMPKKTTNEAPLVLRRMPIVVIPRKRKYKNYVSRRRNTHLLASLRKCVSDPHMYRSFNHWKALWREFSPVADLKTSPSADIPRLIDEEDIPQTPVVTTAIVAPSVDAKNSPLFKQFSGRVSQLAKKSELAQAAAVNLPTLPGKTNAIPGRRTFRKEPPPSPKALTTRGPTSSMQKQALDVKCDAQESTNVHSEEKDSAGKLQSTVDASALKSSVTSVLQKSGAPSPASFPKNSPEAGESSGTSTSRAKGTKIVTDLPPIEPRNAGATPSAPKALRKAYGSKSGTTICAIGSPLTATSINNVNVEDQRTIEKKVTLRKRKEQVKENAPVQIPSKCMDIGEKSSQADEQKAKKTVNAVAAAFSTQSVSVENPENAKVEEKKDVVKEVVQQPPATRNVTSATANLLAQLQLPPTVSAKVDKIIASGQKSRLQKLNDQRARMKAHLDRQQAGVLPDDDDGHLIFKKNDTLHGRWELREELGEGTFGRVVKAYDKQRDKMRAVKIVRNVHKYRDAAYLEIKVLTKLKQLDPNGTHKIIQLVEHFDYHGHCCLVFKLYGLSVFDFQRKYNFRPYHIEDTRHIMYQICYAVKFLHDNKLTHTDLKPENVLFVCDDCYTEKVGNVTFHRPKNTNVRLIDLGSATFNNEHHSAIISTRHYRAPEVILDLGWWQPCDTWSLGCILYELHRGATLFRTHSNREHLAMMERVCGHIPLRMIRKTRTKYFHNDVLDVTGTDESFIRDTCANLVRKIEDSDPEERELFELMHAMMQFEPAARITMADALQSPFFARIPENKRIPGIHPPHPIRRPGIMDPLHRGVRGGTADTTGEDETD</sequence>
<dbReference type="PROSITE" id="PS00108">
    <property type="entry name" value="PROTEIN_KINASE_ST"/>
    <property type="match status" value="1"/>
</dbReference>
<dbReference type="GO" id="GO:0005634">
    <property type="term" value="C:nucleus"/>
    <property type="evidence" value="ECO:0007669"/>
    <property type="project" value="TreeGrafter"/>
</dbReference>
<dbReference type="InterPro" id="IPR011009">
    <property type="entry name" value="Kinase-like_dom_sf"/>
</dbReference>
<keyword evidence="2" id="KW-0808">Transferase</keyword>
<proteinExistence type="inferred from homology"/>
<dbReference type="PROSITE" id="PS00107">
    <property type="entry name" value="PROTEIN_KINASE_ATP"/>
    <property type="match status" value="1"/>
</dbReference>
<dbReference type="InterPro" id="IPR051175">
    <property type="entry name" value="CLK_kinases"/>
</dbReference>
<dbReference type="Gene3D" id="3.30.200.20">
    <property type="entry name" value="Phosphorylase Kinase, domain 1"/>
    <property type="match status" value="1"/>
</dbReference>
<reference evidence="12" key="1">
    <citation type="submission" date="2016-04" db="UniProtKB">
        <authorList>
            <consortium name="WormBaseParasite"/>
        </authorList>
    </citation>
    <scope>IDENTIFICATION</scope>
</reference>
<evidence type="ECO:0000256" key="7">
    <source>
        <dbReference type="PROSITE-ProRule" id="PRU10141"/>
    </source>
</evidence>
<accession>A0A158R0I1</accession>
<dbReference type="OMA" id="LRRMPIV"/>
<dbReference type="InterPro" id="IPR008271">
    <property type="entry name" value="Ser/Thr_kinase_AS"/>
</dbReference>
<dbReference type="PANTHER" id="PTHR45646:SF11">
    <property type="entry name" value="SERINE_THREONINE-PROTEIN KINASE DOA"/>
    <property type="match status" value="1"/>
</dbReference>
<dbReference type="PANTHER" id="PTHR45646">
    <property type="entry name" value="SERINE/THREONINE-PROTEIN KINASE DOA-RELATED"/>
    <property type="match status" value="1"/>
</dbReference>
<comment type="similarity">
    <text evidence="6">Belongs to the protein kinase superfamily. CMGC Ser/Thr protein kinase family. Lammer subfamily.</text>
</comment>
<feature type="binding site" evidence="7">
    <location>
        <position position="597"/>
    </location>
    <ligand>
        <name>ATP</name>
        <dbReference type="ChEBI" id="CHEBI:30616"/>
    </ligand>
</feature>
<dbReference type="GO" id="GO:0004674">
    <property type="term" value="F:protein serine/threonine kinase activity"/>
    <property type="evidence" value="ECO:0007669"/>
    <property type="project" value="UniProtKB-KW"/>
</dbReference>
<dbReference type="SMART" id="SM00220">
    <property type="entry name" value="S_TKc"/>
    <property type="match status" value="1"/>
</dbReference>
<dbReference type="Proteomes" id="UP000271162">
    <property type="component" value="Unassembled WGS sequence"/>
</dbReference>
<keyword evidence="3 7" id="KW-0547">Nucleotide-binding</keyword>
<evidence type="ECO:0000256" key="8">
    <source>
        <dbReference type="SAM" id="MobiDB-lite"/>
    </source>
</evidence>
<dbReference type="EMBL" id="UYSL01020616">
    <property type="protein sequence ID" value="VDL75448.1"/>
    <property type="molecule type" value="Genomic_DNA"/>
</dbReference>
<evidence type="ECO:0000256" key="2">
    <source>
        <dbReference type="ARBA" id="ARBA00022679"/>
    </source>
</evidence>
<evidence type="ECO:0000313" key="11">
    <source>
        <dbReference type="Proteomes" id="UP000271162"/>
    </source>
</evidence>
<dbReference type="CDD" id="cd14134">
    <property type="entry name" value="PKc_CLK"/>
    <property type="match status" value="1"/>
</dbReference>
<dbReference type="SUPFAM" id="SSF56112">
    <property type="entry name" value="Protein kinase-like (PK-like)"/>
    <property type="match status" value="1"/>
</dbReference>
<feature type="domain" description="Protein kinase" evidence="9">
    <location>
        <begin position="568"/>
        <end position="878"/>
    </location>
</feature>
<feature type="region of interest" description="Disordered" evidence="8">
    <location>
        <begin position="36"/>
        <end position="59"/>
    </location>
</feature>
<organism evidence="12">
    <name type="scientific">Nippostrongylus brasiliensis</name>
    <name type="common">Rat hookworm</name>
    <dbReference type="NCBI Taxonomy" id="27835"/>
    <lineage>
        <taxon>Eukaryota</taxon>
        <taxon>Metazoa</taxon>
        <taxon>Ecdysozoa</taxon>
        <taxon>Nematoda</taxon>
        <taxon>Chromadorea</taxon>
        <taxon>Rhabditida</taxon>
        <taxon>Rhabditina</taxon>
        <taxon>Rhabditomorpha</taxon>
        <taxon>Strongyloidea</taxon>
        <taxon>Heligmosomidae</taxon>
        <taxon>Nippostrongylus</taxon>
    </lineage>
</organism>
<dbReference type="STRING" id="27835.A0A158R0I1"/>
<evidence type="ECO:0000256" key="3">
    <source>
        <dbReference type="ARBA" id="ARBA00022741"/>
    </source>
</evidence>
<feature type="region of interest" description="Disordered" evidence="8">
    <location>
        <begin position="884"/>
        <end position="923"/>
    </location>
</feature>
<gene>
    <name evidence="10" type="ORF">NBR_LOCUS11859</name>
</gene>
<feature type="region of interest" description="Disordered" evidence="8">
    <location>
        <begin position="237"/>
        <end position="299"/>
    </location>
</feature>
<evidence type="ECO:0000313" key="12">
    <source>
        <dbReference type="WBParaSite" id="NBR_0001185801-mRNA-1"/>
    </source>
</evidence>
<evidence type="ECO:0000256" key="1">
    <source>
        <dbReference type="ARBA" id="ARBA00022527"/>
    </source>
</evidence>
<dbReference type="Pfam" id="PF00069">
    <property type="entry name" value="Pkinase"/>
    <property type="match status" value="1"/>
</dbReference>
<evidence type="ECO:0000256" key="5">
    <source>
        <dbReference type="ARBA" id="ARBA00022840"/>
    </source>
</evidence>
<evidence type="ECO:0000313" key="10">
    <source>
        <dbReference type="EMBL" id="VDL75448.1"/>
    </source>
</evidence>
<dbReference type="WBParaSite" id="NBR_0001185801-mRNA-1">
    <property type="protein sequence ID" value="NBR_0001185801-mRNA-1"/>
    <property type="gene ID" value="NBR_0001185801"/>
</dbReference>
<reference evidence="10 11" key="2">
    <citation type="submission" date="2018-11" db="EMBL/GenBank/DDBJ databases">
        <authorList>
            <consortium name="Pathogen Informatics"/>
        </authorList>
    </citation>
    <scope>NUCLEOTIDE SEQUENCE [LARGE SCALE GENOMIC DNA]</scope>
</reference>
<evidence type="ECO:0000256" key="6">
    <source>
        <dbReference type="ARBA" id="ARBA00037966"/>
    </source>
</evidence>
<dbReference type="AlphaFoldDB" id="A0A158R0I1"/>
<dbReference type="PROSITE" id="PS50011">
    <property type="entry name" value="PROTEIN_KINASE_DOM"/>
    <property type="match status" value="1"/>
</dbReference>
<evidence type="ECO:0000259" key="9">
    <source>
        <dbReference type="PROSITE" id="PS50011"/>
    </source>
</evidence>
<keyword evidence="1" id="KW-0723">Serine/threonine-protein kinase</keyword>
<dbReference type="GO" id="GO:0005524">
    <property type="term" value="F:ATP binding"/>
    <property type="evidence" value="ECO:0007669"/>
    <property type="project" value="UniProtKB-UniRule"/>
</dbReference>
<dbReference type="Gene3D" id="1.10.510.10">
    <property type="entry name" value="Transferase(Phosphotransferase) domain 1"/>
    <property type="match status" value="1"/>
</dbReference>
<dbReference type="InterPro" id="IPR000719">
    <property type="entry name" value="Prot_kinase_dom"/>
</dbReference>
<protein>
    <submittedName>
        <fullName evidence="12">Serine/threonine-protein kinase Doa (inferred by orthology to a D. melanogaster protein)</fullName>
    </submittedName>
</protein>
<feature type="region of interest" description="Disordered" evidence="8">
    <location>
        <begin position="314"/>
        <end position="369"/>
    </location>
</feature>
<dbReference type="GO" id="GO:0043484">
    <property type="term" value="P:regulation of RNA splicing"/>
    <property type="evidence" value="ECO:0007669"/>
    <property type="project" value="TreeGrafter"/>
</dbReference>